<keyword evidence="4" id="KW-1185">Reference proteome</keyword>
<evidence type="ECO:0000313" key="3">
    <source>
        <dbReference type="EMBL" id="KAG5272944.1"/>
    </source>
</evidence>
<gene>
    <name evidence="3" type="ORF">AALO_G00171000</name>
</gene>
<dbReference type="EMBL" id="JADWDJ010000012">
    <property type="protein sequence ID" value="KAG5272944.1"/>
    <property type="molecule type" value="Genomic_DNA"/>
</dbReference>
<dbReference type="PROSITE" id="PS51257">
    <property type="entry name" value="PROKAR_LIPOPROTEIN"/>
    <property type="match status" value="1"/>
</dbReference>
<name>A0AAV6GCT7_9TELE</name>
<evidence type="ECO:0000256" key="1">
    <source>
        <dbReference type="SAM" id="SignalP"/>
    </source>
</evidence>
<dbReference type="InterPro" id="IPR007053">
    <property type="entry name" value="LRAT_dom"/>
</dbReference>
<proteinExistence type="predicted"/>
<keyword evidence="1" id="KW-0732">Signal</keyword>
<evidence type="ECO:0000259" key="2">
    <source>
        <dbReference type="PROSITE" id="PS51934"/>
    </source>
</evidence>
<feature type="chain" id="PRO_5044011762" description="LRAT domain-containing protein" evidence="1">
    <location>
        <begin position="20"/>
        <end position="163"/>
    </location>
</feature>
<dbReference type="AlphaFoldDB" id="A0AAV6GCT7"/>
<protein>
    <recommendedName>
        <fullName evidence="2">LRAT domain-containing protein</fullName>
    </recommendedName>
</protein>
<reference evidence="3" key="1">
    <citation type="submission" date="2020-10" db="EMBL/GenBank/DDBJ databases">
        <title>Chromosome-scale genome assembly of the Allis shad, Alosa alosa.</title>
        <authorList>
            <person name="Margot Z."/>
            <person name="Christophe K."/>
            <person name="Cabau C."/>
            <person name="Louis A."/>
            <person name="Berthelot C."/>
            <person name="Parey E."/>
            <person name="Roest Crollius H."/>
            <person name="Montfort J."/>
            <person name="Robinson-Rechavi M."/>
            <person name="Bucao C."/>
            <person name="Bouchez O."/>
            <person name="Gislard M."/>
            <person name="Lluch J."/>
            <person name="Milhes M."/>
            <person name="Lampietro C."/>
            <person name="Lopez Roques C."/>
            <person name="Donnadieu C."/>
            <person name="Braasch I."/>
            <person name="Desvignes T."/>
            <person name="Postlethwait J."/>
            <person name="Bobe J."/>
            <person name="Guiguen Y."/>
        </authorList>
    </citation>
    <scope>NUCLEOTIDE SEQUENCE</scope>
    <source>
        <strain evidence="3">M-15738</strain>
        <tissue evidence="3">Blood</tissue>
    </source>
</reference>
<dbReference type="Proteomes" id="UP000823561">
    <property type="component" value="Chromosome 12"/>
</dbReference>
<comment type="caution">
    <text evidence="3">The sequence shown here is derived from an EMBL/GenBank/DDBJ whole genome shotgun (WGS) entry which is preliminary data.</text>
</comment>
<dbReference type="InterPro" id="IPR038765">
    <property type="entry name" value="Papain-like_cys_pep_sf"/>
</dbReference>
<evidence type="ECO:0000313" key="4">
    <source>
        <dbReference type="Proteomes" id="UP000823561"/>
    </source>
</evidence>
<dbReference type="SUPFAM" id="SSF54001">
    <property type="entry name" value="Cysteine proteinases"/>
    <property type="match status" value="1"/>
</dbReference>
<feature type="signal peptide" evidence="1">
    <location>
        <begin position="1"/>
        <end position="19"/>
    </location>
</feature>
<sequence>MRNILSVVSLFLLAGCITGSDGYKYGDLVRFGVGHYAVALGEGQFIHQTYDGCKIDSFNELKKTVEHRLDNYQDVAGKEPTSIDIKTHLNIKDESFENCCGKYIAKSNNCEHTATYIRYGKDGRTSCLASSYLHKTLLNSKCKNWKEWTEDQIEDEWVWSARL</sequence>
<feature type="domain" description="LRAT" evidence="2">
    <location>
        <begin position="25"/>
        <end position="126"/>
    </location>
</feature>
<dbReference type="PROSITE" id="PS51934">
    <property type="entry name" value="LRAT"/>
    <property type="match status" value="1"/>
</dbReference>
<accession>A0AAV6GCT7</accession>
<dbReference type="Gene3D" id="3.90.1720.10">
    <property type="entry name" value="endopeptidase domain like (from Nostoc punctiforme)"/>
    <property type="match status" value="1"/>
</dbReference>
<organism evidence="3 4">
    <name type="scientific">Alosa alosa</name>
    <name type="common">allis shad</name>
    <dbReference type="NCBI Taxonomy" id="278164"/>
    <lineage>
        <taxon>Eukaryota</taxon>
        <taxon>Metazoa</taxon>
        <taxon>Chordata</taxon>
        <taxon>Craniata</taxon>
        <taxon>Vertebrata</taxon>
        <taxon>Euteleostomi</taxon>
        <taxon>Actinopterygii</taxon>
        <taxon>Neopterygii</taxon>
        <taxon>Teleostei</taxon>
        <taxon>Clupei</taxon>
        <taxon>Clupeiformes</taxon>
        <taxon>Clupeoidei</taxon>
        <taxon>Clupeidae</taxon>
        <taxon>Alosa</taxon>
    </lineage>
</organism>